<dbReference type="PROSITE" id="PS51897">
    <property type="entry name" value="ANNEXIN_2"/>
    <property type="match status" value="4"/>
</dbReference>
<evidence type="ECO:0000256" key="3">
    <source>
        <dbReference type="ARBA" id="ARBA00007831"/>
    </source>
</evidence>
<comment type="domain">
    <text evidence="16">A pair of annexin repeats may form one binding site for calcium and phospholipid.</text>
</comment>
<dbReference type="Pfam" id="PF00191">
    <property type="entry name" value="Annexin"/>
    <property type="match status" value="3"/>
</dbReference>
<dbReference type="InterPro" id="IPR018252">
    <property type="entry name" value="Annexin_repeat_CS"/>
</dbReference>
<dbReference type="SUPFAM" id="SSF50784">
    <property type="entry name" value="Transcription factor IIA (TFIIA), beta-barrel domain"/>
    <property type="match status" value="1"/>
</dbReference>
<evidence type="ECO:0000256" key="10">
    <source>
        <dbReference type="ARBA" id="ARBA00023163"/>
    </source>
</evidence>
<protein>
    <recommendedName>
        <fullName evidence="16">Annexin</fullName>
    </recommendedName>
</protein>
<keyword evidence="11 16" id="KW-0041">Annexin</keyword>
<keyword evidence="10" id="KW-0804">Transcription</keyword>
<dbReference type="GO" id="GO:0005886">
    <property type="term" value="C:plasma membrane"/>
    <property type="evidence" value="ECO:0007669"/>
    <property type="project" value="TreeGrafter"/>
</dbReference>
<name>A0A8J4WYS7_CLAMG</name>
<evidence type="ECO:0000256" key="6">
    <source>
        <dbReference type="ARBA" id="ARBA00022553"/>
    </source>
</evidence>
<evidence type="ECO:0000256" key="11">
    <source>
        <dbReference type="ARBA" id="ARBA00023216"/>
    </source>
</evidence>
<dbReference type="SUPFAM" id="SSF47396">
    <property type="entry name" value="Transcription factor IIA (TFIIA), alpha-helical domain"/>
    <property type="match status" value="1"/>
</dbReference>
<dbReference type="InterPro" id="IPR037104">
    <property type="entry name" value="Annexin_sf"/>
</dbReference>
<dbReference type="CDD" id="cd19494">
    <property type="entry name" value="Elp4"/>
    <property type="match status" value="1"/>
</dbReference>
<dbReference type="Gene3D" id="1.10.220.10">
    <property type="entry name" value="Annexin"/>
    <property type="match status" value="4"/>
</dbReference>
<dbReference type="SMART" id="SM00335">
    <property type="entry name" value="ANX"/>
    <property type="match status" value="4"/>
</dbReference>
<evidence type="ECO:0000256" key="2">
    <source>
        <dbReference type="ARBA" id="ARBA00004302"/>
    </source>
</evidence>
<comment type="subcellular location">
    <subcellularLocation>
        <location evidence="1">Nucleus</location>
    </subcellularLocation>
    <subcellularLocation>
        <location evidence="2">Secreted</location>
        <location evidence="2">Extracellular space</location>
        <location evidence="2">Extracellular matrix</location>
        <location evidence="2">Basement membrane</location>
    </subcellularLocation>
</comment>
<dbReference type="InterPro" id="IPR027417">
    <property type="entry name" value="P-loop_NTPase"/>
</dbReference>
<dbReference type="InterPro" id="IPR018502">
    <property type="entry name" value="Annexin_repeat"/>
</dbReference>
<dbReference type="GO" id="GO:0008092">
    <property type="term" value="F:cytoskeletal protein binding"/>
    <property type="evidence" value="ECO:0007669"/>
    <property type="project" value="InterPro"/>
</dbReference>
<dbReference type="FunFam" id="1.10.220.10:FF:000003">
    <property type="entry name" value="Annexin"/>
    <property type="match status" value="1"/>
</dbReference>
<evidence type="ECO:0000256" key="12">
    <source>
        <dbReference type="ARBA" id="ARBA00023242"/>
    </source>
</evidence>
<gene>
    <name evidence="19" type="primary">elp4</name>
    <name evidence="19" type="ORF">DAT39_022763</name>
</gene>
<dbReference type="PANTHER" id="PTHR10502:SF18">
    <property type="entry name" value="ANNEXIN A2-RELATED"/>
    <property type="match status" value="1"/>
</dbReference>
<dbReference type="GO" id="GO:0004859">
    <property type="term" value="F:phospholipase inhibitor activity"/>
    <property type="evidence" value="ECO:0007669"/>
    <property type="project" value="InterPro"/>
</dbReference>
<dbReference type="GO" id="GO:0002098">
    <property type="term" value="P:tRNA wobble uridine modification"/>
    <property type="evidence" value="ECO:0007669"/>
    <property type="project" value="InterPro"/>
</dbReference>
<keyword evidence="20" id="KW-1185">Reference proteome</keyword>
<dbReference type="GO" id="GO:0006367">
    <property type="term" value="P:transcription initiation at RNA polymerase II promoter"/>
    <property type="evidence" value="ECO:0007669"/>
    <property type="project" value="InterPro"/>
</dbReference>
<dbReference type="InterPro" id="IPR001464">
    <property type="entry name" value="Annexin"/>
</dbReference>
<keyword evidence="13 16" id="KW-0111">Calcium/phospholipid-binding</keyword>
<keyword evidence="5" id="KW-0272">Extracellular matrix</keyword>
<dbReference type="GO" id="GO:0001786">
    <property type="term" value="F:phosphatidylserine binding"/>
    <property type="evidence" value="ECO:0007669"/>
    <property type="project" value="TreeGrafter"/>
</dbReference>
<dbReference type="GO" id="GO:0005509">
    <property type="term" value="F:calcium ion binding"/>
    <property type="evidence" value="ECO:0007669"/>
    <property type="project" value="InterPro"/>
</dbReference>
<dbReference type="InterPro" id="IPR015871">
    <property type="entry name" value="TFIIA_gsu_C"/>
</dbReference>
<evidence type="ECO:0000256" key="1">
    <source>
        <dbReference type="ARBA" id="ARBA00004123"/>
    </source>
</evidence>
<dbReference type="GO" id="GO:0005544">
    <property type="term" value="F:calcium-dependent phospholipid binding"/>
    <property type="evidence" value="ECO:0007669"/>
    <property type="project" value="UniProtKB-KW"/>
</dbReference>
<reference evidence="19" key="1">
    <citation type="submission" date="2020-07" db="EMBL/GenBank/DDBJ databases">
        <title>Clarias magur genome sequencing, assembly and annotation.</title>
        <authorList>
            <person name="Kushwaha B."/>
            <person name="Kumar R."/>
            <person name="Das P."/>
            <person name="Joshi C.G."/>
            <person name="Kumar D."/>
            <person name="Nagpure N.S."/>
            <person name="Pandey M."/>
            <person name="Agarwal S."/>
            <person name="Srivastava S."/>
            <person name="Singh M."/>
            <person name="Sahoo L."/>
            <person name="Jayasankar P."/>
            <person name="Meher P.K."/>
            <person name="Koringa P.G."/>
            <person name="Iquebal M.A."/>
            <person name="Das S.P."/>
            <person name="Bit A."/>
            <person name="Patnaik S."/>
            <person name="Patel N."/>
            <person name="Shah T.M."/>
            <person name="Hinsu A."/>
            <person name="Jena J.K."/>
        </authorList>
    </citation>
    <scope>NUCLEOTIDE SEQUENCE</scope>
    <source>
        <strain evidence="19">CIFAMagur01</strain>
        <tissue evidence="19">Testis</tissue>
    </source>
</reference>
<keyword evidence="4" id="KW-0964">Secreted</keyword>
<comment type="function">
    <text evidence="15">Component of the elongator complex which is required for multiple tRNA modifications, including mcm5U (5-methoxycarbonylmethyl uridine), mcm5s2U (5-methoxycarbonylmethyl-2-thiouridine), and ncm5U (5-carbamoylmethyl uridine). The elongator complex catalyzes the formation of carboxymethyluridine in the wobble base at position 34 in tRNAs.</text>
</comment>
<dbReference type="CDD" id="cd10014">
    <property type="entry name" value="TFIIA_gamma_C"/>
    <property type="match status" value="1"/>
</dbReference>
<proteinExistence type="inferred from homology"/>
<keyword evidence="12" id="KW-0539">Nucleus</keyword>
<dbReference type="GO" id="GO:0005604">
    <property type="term" value="C:basement membrane"/>
    <property type="evidence" value="ECO:0007669"/>
    <property type="project" value="UniProtKB-SubCell"/>
</dbReference>
<evidence type="ECO:0000256" key="14">
    <source>
        <dbReference type="ARBA" id="ARBA00024733"/>
    </source>
</evidence>
<dbReference type="EMBL" id="QNUK01001259">
    <property type="protein sequence ID" value="KAF5885141.1"/>
    <property type="molecule type" value="Genomic_DNA"/>
</dbReference>
<evidence type="ECO:0000256" key="8">
    <source>
        <dbReference type="ARBA" id="ARBA00022837"/>
    </source>
</evidence>
<evidence type="ECO:0000256" key="9">
    <source>
        <dbReference type="ARBA" id="ARBA00022869"/>
    </source>
</evidence>
<dbReference type="InterPro" id="IPR002389">
    <property type="entry name" value="ANX2"/>
</dbReference>
<dbReference type="Proteomes" id="UP000727407">
    <property type="component" value="Unassembled WGS sequence"/>
</dbReference>
<feature type="region of interest" description="Disordered" evidence="17">
    <location>
        <begin position="1"/>
        <end position="25"/>
    </location>
</feature>
<organism evidence="19 20">
    <name type="scientific">Clarias magur</name>
    <name type="common">Asian catfish</name>
    <name type="synonym">Macropteronotus magur</name>
    <dbReference type="NCBI Taxonomy" id="1594786"/>
    <lineage>
        <taxon>Eukaryota</taxon>
        <taxon>Metazoa</taxon>
        <taxon>Chordata</taxon>
        <taxon>Craniata</taxon>
        <taxon>Vertebrata</taxon>
        <taxon>Euteleostomi</taxon>
        <taxon>Actinopterygii</taxon>
        <taxon>Neopterygii</taxon>
        <taxon>Teleostei</taxon>
        <taxon>Ostariophysi</taxon>
        <taxon>Siluriformes</taxon>
        <taxon>Clariidae</taxon>
        <taxon>Clarias</taxon>
    </lineage>
</organism>
<dbReference type="Pfam" id="PF05625">
    <property type="entry name" value="PAXNEB"/>
    <property type="match status" value="1"/>
</dbReference>
<dbReference type="InterPro" id="IPR009088">
    <property type="entry name" value="TFIIA_b-brl"/>
</dbReference>
<evidence type="ECO:0000256" key="5">
    <source>
        <dbReference type="ARBA" id="ARBA00022530"/>
    </source>
</evidence>
<dbReference type="Gene3D" id="3.40.50.300">
    <property type="entry name" value="P-loop containing nucleotide triphosphate hydrolases"/>
    <property type="match status" value="1"/>
</dbReference>
<evidence type="ECO:0000256" key="13">
    <source>
        <dbReference type="ARBA" id="ARBA00023302"/>
    </source>
</evidence>
<evidence type="ECO:0000256" key="4">
    <source>
        <dbReference type="ARBA" id="ARBA00022525"/>
    </source>
</evidence>
<dbReference type="GO" id="GO:0012506">
    <property type="term" value="C:vesicle membrane"/>
    <property type="evidence" value="ECO:0007669"/>
    <property type="project" value="TreeGrafter"/>
</dbReference>
<dbReference type="Gene3D" id="2.30.18.10">
    <property type="entry name" value="Transcription factor IIA (TFIIA), beta-barrel domain"/>
    <property type="match status" value="1"/>
</dbReference>
<dbReference type="SUPFAM" id="SSF47874">
    <property type="entry name" value="Annexin"/>
    <property type="match status" value="1"/>
</dbReference>
<evidence type="ECO:0000313" key="19">
    <source>
        <dbReference type="EMBL" id="KAF5885141.1"/>
    </source>
</evidence>
<keyword evidence="9" id="KW-0084">Basement membrane</keyword>
<dbReference type="OrthoDB" id="37886at2759"/>
<dbReference type="Pfam" id="PF02751">
    <property type="entry name" value="TFIIA_gamma_C"/>
    <property type="match status" value="1"/>
</dbReference>
<evidence type="ECO:0000313" key="20">
    <source>
        <dbReference type="Proteomes" id="UP000727407"/>
    </source>
</evidence>
<keyword evidence="6" id="KW-0597">Phosphoprotein</keyword>
<dbReference type="GO" id="GO:0005672">
    <property type="term" value="C:transcription factor TFIIA complex"/>
    <property type="evidence" value="ECO:0007669"/>
    <property type="project" value="InterPro"/>
</dbReference>
<dbReference type="InterPro" id="IPR008728">
    <property type="entry name" value="Elongator_complex_protein_4"/>
</dbReference>
<dbReference type="GO" id="GO:0033588">
    <property type="term" value="C:elongator holoenzyme complex"/>
    <property type="evidence" value="ECO:0007669"/>
    <property type="project" value="InterPro"/>
</dbReference>
<dbReference type="AlphaFoldDB" id="A0A8J4WYS7"/>
<feature type="non-terminal residue" evidence="19">
    <location>
        <position position="1"/>
    </location>
</feature>
<evidence type="ECO:0000256" key="17">
    <source>
        <dbReference type="SAM" id="MobiDB-lite"/>
    </source>
</evidence>
<dbReference type="FunFam" id="2.30.18.10:FF:000001">
    <property type="entry name" value="Transcription initiation factor IIA subunit 2"/>
    <property type="match status" value="1"/>
</dbReference>
<dbReference type="PRINTS" id="PR00198">
    <property type="entry name" value="ANNEXINII"/>
</dbReference>
<accession>A0A8J4WYS7</accession>
<evidence type="ECO:0000256" key="7">
    <source>
        <dbReference type="ARBA" id="ARBA00022737"/>
    </source>
</evidence>
<sequence length="675" mass="75750">MAAPGESASKGTRIPGSTTSFQKKSRSKLIQIPGAKASVHTGQLTVSSGVPSLDCALGGGLAVGSLLLIEEDEYGSYSRTLLQYFLAEGVMSGHELFIASAQDHPDDIIKGLPSPLQDEDPEVKIPPSLNPDQQDAMKIAWRYQNLPKVQTVLSSSSRFGHYYDLSKHMQQDLLQNANVHTFYLPEEETAPSHHSGVLGPYAELLHSIQLLIKQNGFDGSKSQVKTCNVLRLALPSLGSVLWGDNVCVSPAHCHALLSFLYALRAVLRSSLSVAMVTVPTHLTRNKLIRGRIIRLSDTAVALRSFSDAERNNNPLYKDYHGCIQGFQGVDEDLIIDILTKRTYSQRREIAFEYEKKARKDMISALKGALSGSLENVILGLMKNTVQFDAFEIRASMKGLGTDEESLIEMVCSRSNEELLEIKKVYKELFKKDLEKDVSGDTSGDFCRLLLSLVEAKREEPSNIVDYEKIDNDARALYEAGVKRKGTDVATWISIFSERSVPHLQKVFQRYNSYSPYDIKESIRKEVKGDLEKSFLTLVECFENKQLYFASKLNEAMKNKSVKEKIVTRIMVSRSEVDLMKIRMEFKKHFGKSLYQTISTQQITPQLALQVLLQFDKAINTALANRVRNRVNFKGSLNTYRFCDNVWTFVLNDVEFREVTDLVKVDKVKIVACDGK</sequence>
<comment type="caution">
    <text evidence="19">The sequence shown here is derived from an EMBL/GenBank/DDBJ whole genome shotgun (WGS) entry which is preliminary data.</text>
</comment>
<dbReference type="FunFam" id="1.10.220.10:FF:000002">
    <property type="entry name" value="Annexin"/>
    <property type="match status" value="1"/>
</dbReference>
<feature type="domain" description="Transcription initiation factor IIA gamma subunit C-terminal" evidence="18">
    <location>
        <begin position="633"/>
        <end position="674"/>
    </location>
</feature>
<dbReference type="GO" id="GO:0005737">
    <property type="term" value="C:cytoplasm"/>
    <property type="evidence" value="ECO:0007669"/>
    <property type="project" value="TreeGrafter"/>
</dbReference>
<evidence type="ECO:0000256" key="15">
    <source>
        <dbReference type="ARBA" id="ARBA00045238"/>
    </source>
</evidence>
<comment type="similarity">
    <text evidence="3 16">Belongs to the annexin family.</text>
</comment>
<keyword evidence="7 16" id="KW-0677">Repeat</keyword>
<evidence type="ECO:0000256" key="16">
    <source>
        <dbReference type="RuleBase" id="RU003540"/>
    </source>
</evidence>
<dbReference type="PROSITE" id="PS00223">
    <property type="entry name" value="ANNEXIN_1"/>
    <property type="match status" value="1"/>
</dbReference>
<keyword evidence="8 16" id="KW-0106">Calcium</keyword>
<evidence type="ECO:0000259" key="18">
    <source>
        <dbReference type="Pfam" id="PF02751"/>
    </source>
</evidence>
<dbReference type="PANTHER" id="PTHR10502">
    <property type="entry name" value="ANNEXIN"/>
    <property type="match status" value="1"/>
</dbReference>
<dbReference type="UniPathway" id="UPA00988"/>
<comment type="function">
    <text evidence="14">TFIIA is a component of the transcription machinery of RNA polymerase II and plays an important role in transcriptional activation. TFIIA in a complex with TBP mediates transcriptional activity.</text>
</comment>
<dbReference type="PRINTS" id="PR00196">
    <property type="entry name" value="ANNEXIN"/>
</dbReference>